<dbReference type="VEuPathDB" id="FungiDB:PV10_05713"/>
<evidence type="ECO:0000259" key="2">
    <source>
        <dbReference type="Pfam" id="PF00561"/>
    </source>
</evidence>
<gene>
    <name evidence="3" type="ORF">PV10_05713</name>
</gene>
<reference evidence="3 4" key="1">
    <citation type="submission" date="2015-01" db="EMBL/GenBank/DDBJ databases">
        <title>The Genome Sequence of Exophiala mesophila CBS40295.</title>
        <authorList>
            <consortium name="The Broad Institute Genomics Platform"/>
            <person name="Cuomo C."/>
            <person name="de Hoog S."/>
            <person name="Gorbushina A."/>
            <person name="Stielow B."/>
            <person name="Teixiera M."/>
            <person name="Abouelleil A."/>
            <person name="Chapman S.B."/>
            <person name="Priest M."/>
            <person name="Young S.K."/>
            <person name="Wortman J."/>
            <person name="Nusbaum C."/>
            <person name="Birren B."/>
        </authorList>
    </citation>
    <scope>NUCLEOTIDE SEQUENCE [LARGE SCALE GENOMIC DNA]</scope>
    <source>
        <strain evidence="3 4">CBS 40295</strain>
    </source>
</reference>
<dbReference type="Pfam" id="PF00561">
    <property type="entry name" value="Abhydrolase_1"/>
    <property type="match status" value="1"/>
</dbReference>
<dbReference type="OMA" id="WQYTNGV"/>
<sequence length="290" mass="33234">MVYATLPNGIKVFYREAGSSSKPTFLLLHGFPTTSFQFRKIMPLLAEKYHVVAPDLPGYGFTKIPDELSFKYTFANIADTIESFLDVLQIKKFAVYIFDYGAPTGLRLALKRPDAVWAIVAQNGNAYEEGLREFWDPVKQYWTTANGSPEHKEYRRLITEAVLGLEPFRQQYIHGEPEPDKIDDPATYHLDWALVNRPGNLEIQLDLLKDYATNVDLYPQFQQYFRDSQVPFLAVWGKNDLIFPEEGAHSYKRDLKKAKIVLLDGGHFLVESHTEEVAKTILDFFAENGL</sequence>
<evidence type="ECO:0000313" key="4">
    <source>
        <dbReference type="Proteomes" id="UP000054302"/>
    </source>
</evidence>
<dbReference type="InterPro" id="IPR000639">
    <property type="entry name" value="Epox_hydrolase-like"/>
</dbReference>
<dbReference type="EMBL" id="KN847523">
    <property type="protein sequence ID" value="KIV91137.1"/>
    <property type="molecule type" value="Genomic_DNA"/>
</dbReference>
<dbReference type="SUPFAM" id="SSF53474">
    <property type="entry name" value="alpha/beta-Hydrolases"/>
    <property type="match status" value="1"/>
</dbReference>
<accession>A0A0D1Z8U4</accession>
<evidence type="ECO:0000313" key="3">
    <source>
        <dbReference type="EMBL" id="KIV91137.1"/>
    </source>
</evidence>
<proteinExistence type="predicted"/>
<dbReference type="Proteomes" id="UP000054302">
    <property type="component" value="Unassembled WGS sequence"/>
</dbReference>
<name>A0A0D1Z8U4_EXOME</name>
<dbReference type="PRINTS" id="PR00111">
    <property type="entry name" value="ABHYDROLASE"/>
</dbReference>
<dbReference type="PANTHER" id="PTHR42977">
    <property type="entry name" value="HYDROLASE-RELATED"/>
    <property type="match status" value="1"/>
</dbReference>
<dbReference type="GeneID" id="27323558"/>
<evidence type="ECO:0000256" key="1">
    <source>
        <dbReference type="ARBA" id="ARBA00022801"/>
    </source>
</evidence>
<dbReference type="Gene3D" id="3.40.50.1820">
    <property type="entry name" value="alpha/beta hydrolase"/>
    <property type="match status" value="1"/>
</dbReference>
<dbReference type="STRING" id="212818.A0A0D1Z8U4"/>
<dbReference type="InterPro" id="IPR029058">
    <property type="entry name" value="AB_hydrolase_fold"/>
</dbReference>
<dbReference type="OrthoDB" id="6431331at2759"/>
<dbReference type="PANTHER" id="PTHR42977:SF3">
    <property type="entry name" value="AB HYDROLASE-1 DOMAIN-CONTAINING PROTEIN"/>
    <property type="match status" value="1"/>
</dbReference>
<dbReference type="AlphaFoldDB" id="A0A0D1Z8U4"/>
<keyword evidence="1" id="KW-0378">Hydrolase</keyword>
<protein>
    <recommendedName>
        <fullName evidence="2">AB hydrolase-1 domain-containing protein</fullName>
    </recommendedName>
</protein>
<dbReference type="PRINTS" id="PR00412">
    <property type="entry name" value="EPOXHYDRLASE"/>
</dbReference>
<dbReference type="InterPro" id="IPR000073">
    <property type="entry name" value="AB_hydrolase_1"/>
</dbReference>
<dbReference type="HOGENOM" id="CLU_020336_35_0_1"/>
<organism evidence="3 4">
    <name type="scientific">Exophiala mesophila</name>
    <name type="common">Black yeast-like fungus</name>
    <dbReference type="NCBI Taxonomy" id="212818"/>
    <lineage>
        <taxon>Eukaryota</taxon>
        <taxon>Fungi</taxon>
        <taxon>Dikarya</taxon>
        <taxon>Ascomycota</taxon>
        <taxon>Pezizomycotina</taxon>
        <taxon>Eurotiomycetes</taxon>
        <taxon>Chaetothyriomycetidae</taxon>
        <taxon>Chaetothyriales</taxon>
        <taxon>Herpotrichiellaceae</taxon>
        <taxon>Exophiala</taxon>
    </lineage>
</organism>
<feature type="domain" description="AB hydrolase-1" evidence="2">
    <location>
        <begin position="23"/>
        <end position="273"/>
    </location>
</feature>
<keyword evidence="4" id="KW-1185">Reference proteome</keyword>
<dbReference type="RefSeq" id="XP_016222711.1">
    <property type="nucleotide sequence ID" value="XM_016370418.1"/>
</dbReference>
<dbReference type="InterPro" id="IPR051340">
    <property type="entry name" value="Haloalkane_dehalogenase"/>
</dbReference>
<dbReference type="GO" id="GO:0004301">
    <property type="term" value="F:epoxide hydrolase activity"/>
    <property type="evidence" value="ECO:0007669"/>
    <property type="project" value="TreeGrafter"/>
</dbReference>